<dbReference type="GO" id="GO:0030036">
    <property type="term" value="P:actin cytoskeleton organization"/>
    <property type="evidence" value="ECO:0007669"/>
    <property type="project" value="TreeGrafter"/>
</dbReference>
<dbReference type="InterPro" id="IPR001781">
    <property type="entry name" value="Znf_LIM"/>
</dbReference>
<reference evidence="7 8" key="1">
    <citation type="submission" date="2018-01" db="EMBL/GenBank/DDBJ databases">
        <title>Harnessing the power of phylogenomics to disentangle the directionality and signatures of interkingdom host jumping in the parasitic fungal genus Tolypocladium.</title>
        <authorList>
            <person name="Quandt C.A."/>
            <person name="Patterson W."/>
            <person name="Spatafora J.W."/>
        </authorList>
    </citation>
    <scope>NUCLEOTIDE SEQUENCE [LARGE SCALE GENOMIC DNA]</scope>
    <source>
        <strain evidence="7 8">NRBC 100945</strain>
    </source>
</reference>
<feature type="region of interest" description="Disordered" evidence="5">
    <location>
        <begin position="1"/>
        <end position="39"/>
    </location>
</feature>
<feature type="region of interest" description="Disordered" evidence="5">
    <location>
        <begin position="53"/>
        <end position="141"/>
    </location>
</feature>
<feature type="compositionally biased region" description="Polar residues" evidence="5">
    <location>
        <begin position="451"/>
        <end position="462"/>
    </location>
</feature>
<evidence type="ECO:0000256" key="2">
    <source>
        <dbReference type="ARBA" id="ARBA00022833"/>
    </source>
</evidence>
<evidence type="ECO:0000256" key="5">
    <source>
        <dbReference type="SAM" id="MobiDB-lite"/>
    </source>
</evidence>
<keyword evidence="8" id="KW-1185">Reference proteome</keyword>
<dbReference type="OrthoDB" id="15567at2759"/>
<protein>
    <submittedName>
        <fullName evidence="7">Cytochrome c oxidase assembly protein COX19</fullName>
    </submittedName>
</protein>
<evidence type="ECO:0000256" key="1">
    <source>
        <dbReference type="ARBA" id="ARBA00022723"/>
    </source>
</evidence>
<feature type="compositionally biased region" description="Low complexity" evidence="5">
    <location>
        <begin position="104"/>
        <end position="124"/>
    </location>
</feature>
<evidence type="ECO:0000259" key="6">
    <source>
        <dbReference type="PROSITE" id="PS50023"/>
    </source>
</evidence>
<dbReference type="STRING" id="94208.A0A2S4L240"/>
<feature type="compositionally biased region" description="Polar residues" evidence="5">
    <location>
        <begin position="81"/>
        <end position="95"/>
    </location>
</feature>
<keyword evidence="3 4" id="KW-0440">LIM domain</keyword>
<dbReference type="GO" id="GO:0046872">
    <property type="term" value="F:metal ion binding"/>
    <property type="evidence" value="ECO:0007669"/>
    <property type="project" value="UniProtKB-KW"/>
</dbReference>
<feature type="compositionally biased region" description="Basic and acidic residues" evidence="5">
    <location>
        <begin position="392"/>
        <end position="406"/>
    </location>
</feature>
<proteinExistence type="predicted"/>
<keyword evidence="2 4" id="KW-0862">Zinc</keyword>
<gene>
    <name evidence="7" type="ORF">TPAR_03293</name>
</gene>
<feature type="domain" description="LIM zinc-binding" evidence="6">
    <location>
        <begin position="674"/>
        <end position="734"/>
    </location>
</feature>
<dbReference type="PROSITE" id="PS50023">
    <property type="entry name" value="LIM_DOMAIN_2"/>
    <property type="match status" value="3"/>
</dbReference>
<dbReference type="GO" id="GO:0031941">
    <property type="term" value="C:filamentous actin"/>
    <property type="evidence" value="ECO:0007669"/>
    <property type="project" value="TreeGrafter"/>
</dbReference>
<dbReference type="Pfam" id="PF00412">
    <property type="entry name" value="LIM"/>
    <property type="match status" value="3"/>
</dbReference>
<feature type="domain" description="LIM zinc-binding" evidence="6">
    <location>
        <begin position="737"/>
        <end position="800"/>
    </location>
</feature>
<dbReference type="GO" id="GO:0001725">
    <property type="term" value="C:stress fiber"/>
    <property type="evidence" value="ECO:0007669"/>
    <property type="project" value="TreeGrafter"/>
</dbReference>
<evidence type="ECO:0000256" key="3">
    <source>
        <dbReference type="ARBA" id="ARBA00023038"/>
    </source>
</evidence>
<feature type="compositionally biased region" description="Polar residues" evidence="5">
    <location>
        <begin position="370"/>
        <end position="379"/>
    </location>
</feature>
<dbReference type="SMART" id="SM00132">
    <property type="entry name" value="LIM"/>
    <property type="match status" value="3"/>
</dbReference>
<dbReference type="PANTHER" id="PTHR24214:SF38">
    <property type="entry name" value="PDZ AND LIM DOMAIN PROTEIN ZASP-RELATED"/>
    <property type="match status" value="1"/>
</dbReference>
<feature type="compositionally biased region" description="Polar residues" evidence="5">
    <location>
        <begin position="255"/>
        <end position="284"/>
    </location>
</feature>
<evidence type="ECO:0000313" key="7">
    <source>
        <dbReference type="EMBL" id="POR36502.1"/>
    </source>
</evidence>
<organism evidence="7 8">
    <name type="scientific">Tolypocladium paradoxum</name>
    <dbReference type="NCBI Taxonomy" id="94208"/>
    <lineage>
        <taxon>Eukaryota</taxon>
        <taxon>Fungi</taxon>
        <taxon>Dikarya</taxon>
        <taxon>Ascomycota</taxon>
        <taxon>Pezizomycotina</taxon>
        <taxon>Sordariomycetes</taxon>
        <taxon>Hypocreomycetidae</taxon>
        <taxon>Hypocreales</taxon>
        <taxon>Ophiocordycipitaceae</taxon>
        <taxon>Tolypocladium</taxon>
    </lineage>
</organism>
<comment type="caution">
    <text evidence="7">The sequence shown here is derived from an EMBL/GenBank/DDBJ whole genome shotgun (WGS) entry which is preliminary data.</text>
</comment>
<evidence type="ECO:0000256" key="4">
    <source>
        <dbReference type="PROSITE-ProRule" id="PRU00125"/>
    </source>
</evidence>
<accession>A0A2S4L240</accession>
<dbReference type="InterPro" id="IPR050604">
    <property type="entry name" value="PDZ-LIM_domain"/>
</dbReference>
<evidence type="ECO:0000313" key="8">
    <source>
        <dbReference type="Proteomes" id="UP000237481"/>
    </source>
</evidence>
<dbReference type="CDD" id="cd08368">
    <property type="entry name" value="LIM"/>
    <property type="match status" value="1"/>
</dbReference>
<dbReference type="EMBL" id="PKSG01000315">
    <property type="protein sequence ID" value="POR36502.1"/>
    <property type="molecule type" value="Genomic_DNA"/>
</dbReference>
<dbReference type="FunFam" id="2.10.110.10:FF:000077">
    <property type="entry name" value="LIM domain protein"/>
    <property type="match status" value="1"/>
</dbReference>
<sequence length="800" mass="87761">MRKSADAKARKASPPSSSYMSNDQFGTTREEDPVQDPTLTRFALTANYLSDLRASRTARPGGARPQPIQPIRAAMSRYSLDATSRYSLDATSQAASPPGHQRTPSQTPSIAAASISSRYSTASARGRDYYPTKPTSPLKPSEVVPTATYMERGQRWMEKEEAVSLRDAMEEMDIHKARQEAPDDETRIYTAALNEAAELVWQHEHGGNVPRPPDGPYRYRPHLRKNSYAHARTASIGTYGDEVAPSGLGRDIGSRSVSCSSAESNGSSQAPRQSTDSNQSTASISRKPKPYGSIGAVNRRTSLKRNISGEVERPFSGDQIWEEPEVLSPNHVAPAVRASPDKLSSKPQNPMNRGMYSAKPLNRFEIHRNPPSQSRNPRYTTNSPSPTPTPEHPVERKNGMEVRGGDIRAATSRRLKDRSSKLPEPTAVSDSPGRPIVSFDANWKAPDESTDVNPAQTSSVNDRGQPGYQSVDIPSIAVAEDSAPQPRQTPHAGVPSISVAGPDDTPRSSVPTIDVPTIAVDETPDNSSVPGIVTPDDKPANGTRPLPNPGVPGSHARRVQQPRGHWSPAPGATGRVTATCHECGFPIEGRFVALAGSPERFHPQCFRCFTCGTSLEAMEISLEPDHVRSQRVERIRLREAGGVLEELPGMTMAEDGDDRLRFYCHLDWHEFFAPRCKHCTTPIMGEHIVALGQHWHYGHFFCAECGDPFEHGMTHIEKDGYAWCINCQTKRTERRAPKCKKCKVAVIGQYIQALGGEWHEHCFRCAKCQGGFDDGQIFPKEVQGGMVVLCTACRTRELKS</sequence>
<dbReference type="GO" id="GO:0030695">
    <property type="term" value="F:GTPase regulator activity"/>
    <property type="evidence" value="ECO:0007669"/>
    <property type="project" value="UniProtKB-ARBA"/>
</dbReference>
<feature type="region of interest" description="Disordered" evidence="5">
    <location>
        <begin position="335"/>
        <end position="572"/>
    </location>
</feature>
<dbReference type="PROSITE" id="PS00478">
    <property type="entry name" value="LIM_DOMAIN_1"/>
    <property type="match status" value="1"/>
</dbReference>
<dbReference type="Proteomes" id="UP000237481">
    <property type="component" value="Unassembled WGS sequence"/>
</dbReference>
<dbReference type="SUPFAM" id="SSF57716">
    <property type="entry name" value="Glucocorticoid receptor-like (DNA-binding domain)"/>
    <property type="match status" value="2"/>
</dbReference>
<dbReference type="GO" id="GO:0003779">
    <property type="term" value="F:actin binding"/>
    <property type="evidence" value="ECO:0007669"/>
    <property type="project" value="TreeGrafter"/>
</dbReference>
<feature type="domain" description="LIM zinc-binding" evidence="6">
    <location>
        <begin position="578"/>
        <end position="640"/>
    </location>
</feature>
<dbReference type="GO" id="GO:0051371">
    <property type="term" value="F:muscle alpha-actinin binding"/>
    <property type="evidence" value="ECO:0007669"/>
    <property type="project" value="TreeGrafter"/>
</dbReference>
<feature type="region of interest" description="Disordered" evidence="5">
    <location>
        <begin position="247"/>
        <end position="298"/>
    </location>
</feature>
<dbReference type="AlphaFoldDB" id="A0A2S4L240"/>
<dbReference type="PANTHER" id="PTHR24214">
    <property type="entry name" value="PDZ AND LIM DOMAIN PROTEIN ZASP"/>
    <property type="match status" value="1"/>
</dbReference>
<dbReference type="Gene3D" id="2.10.110.10">
    <property type="entry name" value="Cysteine Rich Protein"/>
    <property type="match status" value="3"/>
</dbReference>
<keyword evidence="1 4" id="KW-0479">Metal-binding</keyword>
<name>A0A2S4L240_9HYPO</name>